<dbReference type="SUPFAM" id="SSF55729">
    <property type="entry name" value="Acyl-CoA N-acyltransferases (Nat)"/>
    <property type="match status" value="1"/>
</dbReference>
<dbReference type="Proteomes" id="UP000292957">
    <property type="component" value="Unassembled WGS sequence"/>
</dbReference>
<gene>
    <name evidence="1" type="ORF">BD311DRAFT_782063</name>
</gene>
<evidence type="ECO:0000313" key="1">
    <source>
        <dbReference type="EMBL" id="TBU22861.1"/>
    </source>
</evidence>
<name>A0A4Q9MB20_9APHY</name>
<dbReference type="EMBL" id="ML143523">
    <property type="protein sequence ID" value="TBU22861.1"/>
    <property type="molecule type" value="Genomic_DNA"/>
</dbReference>
<dbReference type="InterPro" id="IPR016181">
    <property type="entry name" value="Acyl_CoA_acyltransferase"/>
</dbReference>
<accession>A0A4Q9MB20</accession>
<sequence length="188" mass="21178">MTPSNVMIELVERLTEPLTEEAVQLFTSLVVGYPCMMALTGGDWSILPDFGRATVRSLVLCPGASHMFTARDETRALVGFALFSLPGEPSTYYMSKLSPEGRQYFAEVRRKDIPRSKDELFGIEAAERNTYWCSRAMVRADYQGKGVAKAMFEIAFGEVCNPYLTYTYRVAYGPDTHAESTQRRLELQ</sequence>
<organism evidence="1">
    <name type="scientific">Dichomitus squalens</name>
    <dbReference type="NCBI Taxonomy" id="114155"/>
    <lineage>
        <taxon>Eukaryota</taxon>
        <taxon>Fungi</taxon>
        <taxon>Dikarya</taxon>
        <taxon>Basidiomycota</taxon>
        <taxon>Agaricomycotina</taxon>
        <taxon>Agaricomycetes</taxon>
        <taxon>Polyporales</taxon>
        <taxon>Polyporaceae</taxon>
        <taxon>Dichomitus</taxon>
    </lineage>
</organism>
<dbReference type="Gene3D" id="3.40.630.30">
    <property type="match status" value="1"/>
</dbReference>
<dbReference type="AlphaFoldDB" id="A0A4Q9MB20"/>
<dbReference type="OrthoDB" id="61113at2759"/>
<reference evidence="1" key="1">
    <citation type="submission" date="2019-01" db="EMBL/GenBank/DDBJ databases">
        <title>Draft genome sequences of three monokaryotic isolates of the white-rot basidiomycete fungus Dichomitus squalens.</title>
        <authorList>
            <consortium name="DOE Joint Genome Institute"/>
            <person name="Lopez S.C."/>
            <person name="Andreopoulos B."/>
            <person name="Pangilinan J."/>
            <person name="Lipzen A."/>
            <person name="Riley R."/>
            <person name="Ahrendt S."/>
            <person name="Ng V."/>
            <person name="Barry K."/>
            <person name="Daum C."/>
            <person name="Grigoriev I.V."/>
            <person name="Hilden K.S."/>
            <person name="Makela M.R."/>
            <person name="de Vries R.P."/>
        </authorList>
    </citation>
    <scope>NUCLEOTIDE SEQUENCE [LARGE SCALE GENOMIC DNA]</scope>
    <source>
        <strain evidence="1">OM18370.1</strain>
    </source>
</reference>
<proteinExistence type="predicted"/>
<evidence type="ECO:0008006" key="2">
    <source>
        <dbReference type="Google" id="ProtNLM"/>
    </source>
</evidence>
<protein>
    <recommendedName>
        <fullName evidence="2">N-acetyltransferase domain-containing protein</fullName>
    </recommendedName>
</protein>